<keyword evidence="2" id="KW-1185">Reference proteome</keyword>
<gene>
    <name evidence="1" type="primary">35</name>
    <name evidence="1" type="ORF">SEA_SHAWTY_35</name>
</gene>
<organism evidence="1 2">
    <name type="scientific">Streptomyces phage Shawty</name>
    <dbReference type="NCBI Taxonomy" id="2510521"/>
    <lineage>
        <taxon>Viruses</taxon>
        <taxon>Duplodnaviria</taxon>
        <taxon>Heunggongvirae</taxon>
        <taxon>Uroviricota</taxon>
        <taxon>Caudoviricetes</taxon>
        <taxon>Colingsworthviridae</taxon>
        <taxon>Lomovskayavirus</taxon>
        <taxon>Lomovskayavirus shawty</taxon>
    </lineage>
</organism>
<sequence>MQTFTLPTGHTVTTQRVGNNVEFVTANADGDVISTVQHSFAESVPLIKRLACRTR</sequence>
<reference evidence="1 2" key="1">
    <citation type="submission" date="2019-01" db="EMBL/GenBank/DDBJ databases">
        <authorList>
            <person name="Sharon T."/>
            <person name="Marcella E.L."/>
            <person name="Lynley F.A."/>
            <person name="Shelly T."/>
            <person name="Kanika K."/>
            <person name="Kit P."/>
            <person name="Joe P."/>
            <person name="Garlena R.A."/>
            <person name="Russell D.A."/>
            <person name="Pope W.H."/>
            <person name="Jacobs-Sera D."/>
            <person name="Hatfull G.F."/>
        </authorList>
    </citation>
    <scope>NUCLEOTIDE SEQUENCE [LARGE SCALE GENOMIC DNA]</scope>
</reference>
<proteinExistence type="predicted"/>
<evidence type="ECO:0000313" key="1">
    <source>
        <dbReference type="EMBL" id="QAY26960.1"/>
    </source>
</evidence>
<accession>A0A411CYH3</accession>
<name>A0A411CYH3_9CAUD</name>
<dbReference type="EMBL" id="MK433266">
    <property type="protein sequence ID" value="QAY26960.1"/>
    <property type="molecule type" value="Genomic_DNA"/>
</dbReference>
<evidence type="ECO:0000313" key="2">
    <source>
        <dbReference type="Proteomes" id="UP000289228"/>
    </source>
</evidence>
<dbReference type="Proteomes" id="UP000289228">
    <property type="component" value="Segment"/>
</dbReference>
<protein>
    <submittedName>
        <fullName evidence="1">Uncharacterized protein</fullName>
    </submittedName>
</protein>